<dbReference type="Proteomes" id="UP000198552">
    <property type="component" value="Unassembled WGS sequence"/>
</dbReference>
<proteinExistence type="predicted"/>
<feature type="transmembrane region" description="Helical" evidence="1">
    <location>
        <begin position="12"/>
        <end position="33"/>
    </location>
</feature>
<dbReference type="EMBL" id="FNHP01000001">
    <property type="protein sequence ID" value="SDL99458.1"/>
    <property type="molecule type" value="Genomic_DNA"/>
</dbReference>
<keyword evidence="1" id="KW-0472">Membrane</keyword>
<organism evidence="2 3">
    <name type="scientific">Oryzisolibacter propanilivorax</name>
    <dbReference type="NCBI Taxonomy" id="1527607"/>
    <lineage>
        <taxon>Bacteria</taxon>
        <taxon>Pseudomonadati</taxon>
        <taxon>Pseudomonadota</taxon>
        <taxon>Betaproteobacteria</taxon>
        <taxon>Burkholderiales</taxon>
        <taxon>Comamonadaceae</taxon>
        <taxon>Oryzisolibacter</taxon>
    </lineage>
</organism>
<name>A0A1G9PKV1_9BURK</name>
<keyword evidence="1" id="KW-0812">Transmembrane</keyword>
<evidence type="ECO:0000256" key="1">
    <source>
        <dbReference type="SAM" id="Phobius"/>
    </source>
</evidence>
<sequence>MVKEPSLSRPVVAMLTLPLAWTPVAYILLRFIIPNWPCICALPLNLMSLPKVEHAIAACWM</sequence>
<gene>
    <name evidence="2" type="ORF">SAMN05428957_101484</name>
</gene>
<accession>A0A1G9PKV1</accession>
<keyword evidence="1" id="KW-1133">Transmembrane helix</keyword>
<evidence type="ECO:0000313" key="2">
    <source>
        <dbReference type="EMBL" id="SDL99458.1"/>
    </source>
</evidence>
<reference evidence="3" key="1">
    <citation type="submission" date="2016-10" db="EMBL/GenBank/DDBJ databases">
        <authorList>
            <person name="Varghese N."/>
            <person name="Submissions S."/>
        </authorList>
    </citation>
    <scope>NUCLEOTIDE SEQUENCE [LARGE SCALE GENOMIC DNA]</scope>
    <source>
        <strain evidence="3">EPL6</strain>
    </source>
</reference>
<evidence type="ECO:0000313" key="3">
    <source>
        <dbReference type="Proteomes" id="UP000198552"/>
    </source>
</evidence>
<dbReference type="AlphaFoldDB" id="A0A1G9PKV1"/>
<keyword evidence="3" id="KW-1185">Reference proteome</keyword>
<protein>
    <submittedName>
        <fullName evidence="2">Uncharacterized protein</fullName>
    </submittedName>
</protein>